<evidence type="ECO:0000313" key="3">
    <source>
        <dbReference type="EMBL" id="XCH74748.1"/>
    </source>
</evidence>
<evidence type="ECO:0000256" key="1">
    <source>
        <dbReference type="SAM" id="Phobius"/>
    </source>
</evidence>
<feature type="transmembrane region" description="Helical" evidence="1">
    <location>
        <begin position="39"/>
        <end position="55"/>
    </location>
</feature>
<feature type="transmembrane region" description="Helical" evidence="1">
    <location>
        <begin position="62"/>
        <end position="85"/>
    </location>
</feature>
<proteinExistence type="predicted"/>
<accession>A0AAU7M9E6</accession>
<evidence type="ECO:0000313" key="2">
    <source>
        <dbReference type="EMBL" id="XBP94049.1"/>
    </source>
</evidence>
<feature type="transmembrane region" description="Helical" evidence="1">
    <location>
        <begin position="182"/>
        <end position="204"/>
    </location>
</feature>
<dbReference type="RefSeq" id="WP_350933747.1">
    <property type="nucleotide sequence ID" value="NZ_CP157762.1"/>
</dbReference>
<gene>
    <name evidence="3" type="ORF">ABUL08_01150</name>
    <name evidence="2" type="ORF">VK199_01145</name>
</gene>
<name>A0AAU7M9E6_9ACTN</name>
<dbReference type="EMBL" id="CP157762">
    <property type="protein sequence ID" value="XBP94049.1"/>
    <property type="molecule type" value="Genomic_DNA"/>
</dbReference>
<organism evidence="2">
    <name type="scientific">Micromonospora sp. CCTCC AA 2012012</name>
    <dbReference type="NCBI Taxonomy" id="3111921"/>
    <lineage>
        <taxon>Bacteria</taxon>
        <taxon>Bacillati</taxon>
        <taxon>Actinomycetota</taxon>
        <taxon>Actinomycetes</taxon>
        <taxon>Micromonosporales</taxon>
        <taxon>Micromonosporaceae</taxon>
        <taxon>Micromonospora</taxon>
    </lineage>
</organism>
<feature type="transmembrane region" description="Helical" evidence="1">
    <location>
        <begin position="97"/>
        <end position="114"/>
    </location>
</feature>
<keyword evidence="1" id="KW-1133">Transmembrane helix</keyword>
<feature type="transmembrane region" description="Helical" evidence="1">
    <location>
        <begin position="7"/>
        <end position="27"/>
    </location>
</feature>
<protein>
    <submittedName>
        <fullName evidence="2">DUF6518 family protein</fullName>
    </submittedName>
</protein>
<dbReference type="InterPro" id="IPR045393">
    <property type="entry name" value="DUF6518"/>
</dbReference>
<dbReference type="AlphaFoldDB" id="A0AAU7M9E6"/>
<reference evidence="2" key="1">
    <citation type="submission" date="2024-01" db="EMBL/GenBank/DDBJ databases">
        <title>The genome sequence of Micromonospora mangrovi CCTCC AA 2012012.</title>
        <authorList>
            <person name="Gao J."/>
        </authorList>
    </citation>
    <scope>NUCLEOTIDE SEQUENCE</scope>
    <source>
        <strain evidence="2">CCTCC AA 2012012</strain>
    </source>
</reference>
<sequence length="205" mass="21523">MRPPHRTVALTAVLGGILLGVLDFIWIKYVPYPFGDLGNSSAVWAVAAFFFGFWVRSGRLRAAVGAAAGLVVAVPSYHVAAALIQGDEWAVLSAPPALLWMFFGVLAGVLFGIAGTWARGHGWREILGPALPGAVLFAEGGLAIRRIGDPDYGTAPLWDALIRITLGALVVVLASRTNRQRALALATALPLALAGLAAFLLAGFR</sequence>
<dbReference type="EMBL" id="CP159342">
    <property type="protein sequence ID" value="XCH74748.1"/>
    <property type="molecule type" value="Genomic_DNA"/>
</dbReference>
<feature type="transmembrane region" description="Helical" evidence="1">
    <location>
        <begin position="156"/>
        <end position="175"/>
    </location>
</feature>
<dbReference type="Pfam" id="PF20128">
    <property type="entry name" value="DUF6518"/>
    <property type="match status" value="1"/>
</dbReference>
<keyword evidence="1" id="KW-0812">Transmembrane</keyword>
<reference evidence="3" key="2">
    <citation type="submission" date="2024-06" db="EMBL/GenBank/DDBJ databases">
        <title>Micromonospora mangrovi CCTCC AA 2012012 genome sequences.</title>
        <authorList>
            <person name="Gao J."/>
        </authorList>
    </citation>
    <scope>NUCLEOTIDE SEQUENCE</scope>
    <source>
        <strain evidence="3">CCTCC AA 2012012</strain>
    </source>
</reference>
<keyword evidence="1" id="KW-0472">Membrane</keyword>
<feature type="transmembrane region" description="Helical" evidence="1">
    <location>
        <begin position="126"/>
        <end position="144"/>
    </location>
</feature>